<dbReference type="CDD" id="cd18791">
    <property type="entry name" value="SF2_C_RHA"/>
    <property type="match status" value="1"/>
</dbReference>
<dbReference type="Gene3D" id="3.40.50.300">
    <property type="entry name" value="P-loop containing nucleotide triphosphate hydrolases"/>
    <property type="match status" value="2"/>
</dbReference>
<feature type="domain" description="Helicase ATP-binding" evidence="9">
    <location>
        <begin position="441"/>
        <end position="619"/>
    </location>
</feature>
<dbReference type="EC" id="3.6.4.13" evidence="2"/>
<evidence type="ECO:0000256" key="5">
    <source>
        <dbReference type="ARBA" id="ARBA00022806"/>
    </source>
</evidence>
<dbReference type="GO" id="GO:0005524">
    <property type="term" value="F:ATP binding"/>
    <property type="evidence" value="ECO:0007669"/>
    <property type="project" value="UniProtKB-KW"/>
</dbReference>
<dbReference type="Pfam" id="PF21010">
    <property type="entry name" value="HA2_C"/>
    <property type="match status" value="1"/>
</dbReference>
<dbReference type="InterPro" id="IPR011709">
    <property type="entry name" value="DEAD-box_helicase_OB_fold"/>
</dbReference>
<dbReference type="InterPro" id="IPR001650">
    <property type="entry name" value="Helicase_C-like"/>
</dbReference>
<name>A0A4Y7Q4J5_9AGAM</name>
<keyword evidence="4 11" id="KW-0378">Hydrolase</keyword>
<dbReference type="SMART" id="SM00382">
    <property type="entry name" value="AAA"/>
    <property type="match status" value="1"/>
</dbReference>
<evidence type="ECO:0000256" key="6">
    <source>
        <dbReference type="ARBA" id="ARBA00022840"/>
    </source>
</evidence>
<dbReference type="InterPro" id="IPR003593">
    <property type="entry name" value="AAA+_ATPase"/>
</dbReference>
<dbReference type="Proteomes" id="UP000294933">
    <property type="component" value="Unassembled WGS sequence"/>
</dbReference>
<sequence length="1262" mass="140641">MGHLRERFNAKARQSSVHRKKTKHHSNGTEKDTVQDVNAETLVPKTKEQKEEDRRERVKQEILRQSESKFTSKKKKRLEKYIDKKLKKEERVHIFEKLAQTQAELPSTLHLQSSATLGSGKPLTNEARLAREEDKELRRALDGQRKGKRRKFNDYSVISTNADESMSDDDDTMRGDPESINDGEREMHSETRHDSPTILDEPETVISVQSLHEIGSGLKRNADGTQVAPRVVRRKTKGKQTAFPRWEGTKLQSAQEGQSSEDSASSFDSSESSDSDSDENDENMDDPDDDDDSATEAAHSSADDDDEQPVIIGKRNRGGFKDWALKQLSAVKDYVPPPRSSDTTDEPQLELHSQKESRQSGQNTVKKRDKPSEMRGPLGEDFVVPTTFLSNHADGSSVTTNGSVDGHASGKRKQFVAVHRSPEVQEARLMLPIISEEQPIVETVLLNPVVIICGETGSGKTTQVPQFLYEAGFGSPGSDNPGMIGITQPRRVAAMSMAGRVATELSLTSLTVSYQIRYDATVSPSTAIKFMTDGVLLRELATDFLLNKYSVIIIDEAHERSVNTDILIGVLSRVLKLREDMWRDGKENIKPLRLIIMSATLRVSDFAENRSLFHIPPPIINVSSRQHPVTIHFNRRTSSDYVTEAIKKASKIHSRLPPGGILIFMTGQNEITGVCRKLEARFGQKAIDAKRKRRMKKTEGFNVRNNASQFDDETTTIVPTQADVEVEEIELGHQGQDELALDVDDVMGELDAEALDSEEEDAAMDAELGIFSDECDVPMHILPLYSLLPSDKQIQVFRSPPDGTRLVVVATNVAETSLTIPGIRYVIDSGRAKERKFDILTGVQQFQVSWISKASAAQRAGRAGRTGPGHCYRLFSSAIFEHHFDQFAVPEILRMPIEGVVLQMKSMHIDAIVNFPFPTPPDRENLRNAETLLTYLGALDPTSYVPTLSLPKASGHITAVGNSMALFPLAPRFSKMLVNGQQHGCLPYVITIVSVMSVGDPFVREESLEQSEDISERNDDAPERSFLNSAKLKEKDLNRRLRRDFFQSLERHSKLGGGTSDVFRALSVTGAYEYAGGGREFCGEHFVRPKAMEEVHQLRAQITRIVQTYISNVDTGFVSNIEPPDPLQLKVLRQLLCSAFIDKVAVRKDLVDQSTKSGVKYATSKGIPYKALGILDDVYIHPSSVLFNGPPPEYLVFQEVVQSTCLWMKVLTVINPAWLSKLGKGTLCTFSKAKNAAGERMLIPRFGPASWELPPIKDYQPR</sequence>
<dbReference type="PROSITE" id="PS51194">
    <property type="entry name" value="HELICASE_CTER"/>
    <property type="match status" value="1"/>
</dbReference>
<dbReference type="InterPro" id="IPR048333">
    <property type="entry name" value="HA2_WH"/>
</dbReference>
<evidence type="ECO:0000256" key="8">
    <source>
        <dbReference type="SAM" id="MobiDB-lite"/>
    </source>
</evidence>
<evidence type="ECO:0000256" key="1">
    <source>
        <dbReference type="ARBA" id="ARBA00008792"/>
    </source>
</evidence>
<dbReference type="GO" id="GO:1990904">
    <property type="term" value="C:ribonucleoprotein complex"/>
    <property type="evidence" value="ECO:0007669"/>
    <property type="project" value="UniProtKB-ARBA"/>
</dbReference>
<protein>
    <recommendedName>
        <fullName evidence="2">RNA helicase</fullName>
        <ecNumber evidence="2">3.6.4.13</ecNumber>
    </recommendedName>
</protein>
<evidence type="ECO:0000259" key="10">
    <source>
        <dbReference type="PROSITE" id="PS51194"/>
    </source>
</evidence>
<organism evidence="11 12">
    <name type="scientific">Rickenella mellea</name>
    <dbReference type="NCBI Taxonomy" id="50990"/>
    <lineage>
        <taxon>Eukaryota</taxon>
        <taxon>Fungi</taxon>
        <taxon>Dikarya</taxon>
        <taxon>Basidiomycota</taxon>
        <taxon>Agaricomycotina</taxon>
        <taxon>Agaricomycetes</taxon>
        <taxon>Hymenochaetales</taxon>
        <taxon>Rickenellaceae</taxon>
        <taxon>Rickenella</taxon>
    </lineage>
</organism>
<dbReference type="PANTHER" id="PTHR18934">
    <property type="entry name" value="ATP-DEPENDENT RNA HELICASE"/>
    <property type="match status" value="1"/>
</dbReference>
<dbReference type="Pfam" id="PF00270">
    <property type="entry name" value="DEAD"/>
    <property type="match status" value="1"/>
</dbReference>
<dbReference type="GO" id="GO:0016787">
    <property type="term" value="F:hydrolase activity"/>
    <property type="evidence" value="ECO:0007669"/>
    <property type="project" value="UniProtKB-KW"/>
</dbReference>
<feature type="region of interest" description="Disordered" evidence="8">
    <location>
        <begin position="110"/>
        <end position="410"/>
    </location>
</feature>
<feature type="compositionally biased region" description="Low complexity" evidence="8">
    <location>
        <begin position="260"/>
        <end position="270"/>
    </location>
</feature>
<dbReference type="CDD" id="cd17982">
    <property type="entry name" value="DEXHc_DHX37"/>
    <property type="match status" value="1"/>
</dbReference>
<gene>
    <name evidence="11" type="ORF">BD410DRAFT_770791</name>
</gene>
<dbReference type="Pfam" id="PF07717">
    <property type="entry name" value="OB_NTP_bind"/>
    <property type="match status" value="1"/>
</dbReference>
<reference evidence="11 12" key="1">
    <citation type="submission" date="2018-06" db="EMBL/GenBank/DDBJ databases">
        <title>A transcriptomic atlas of mushroom development highlights an independent origin of complex multicellularity.</title>
        <authorList>
            <consortium name="DOE Joint Genome Institute"/>
            <person name="Krizsan K."/>
            <person name="Almasi E."/>
            <person name="Merenyi Z."/>
            <person name="Sahu N."/>
            <person name="Viragh M."/>
            <person name="Koszo T."/>
            <person name="Mondo S."/>
            <person name="Kiss B."/>
            <person name="Balint B."/>
            <person name="Kues U."/>
            <person name="Barry K."/>
            <person name="Hegedus J.C."/>
            <person name="Henrissat B."/>
            <person name="Johnson J."/>
            <person name="Lipzen A."/>
            <person name="Ohm R."/>
            <person name="Nagy I."/>
            <person name="Pangilinan J."/>
            <person name="Yan J."/>
            <person name="Xiong Y."/>
            <person name="Grigoriev I.V."/>
            <person name="Hibbett D.S."/>
            <person name="Nagy L.G."/>
        </authorList>
    </citation>
    <scope>NUCLEOTIDE SEQUENCE [LARGE SCALE GENOMIC DNA]</scope>
    <source>
        <strain evidence="11 12">SZMC22713</strain>
    </source>
</reference>
<comment type="catalytic activity">
    <reaction evidence="7">
        <text>ATP + H2O = ADP + phosphate + H(+)</text>
        <dbReference type="Rhea" id="RHEA:13065"/>
        <dbReference type="ChEBI" id="CHEBI:15377"/>
        <dbReference type="ChEBI" id="CHEBI:15378"/>
        <dbReference type="ChEBI" id="CHEBI:30616"/>
        <dbReference type="ChEBI" id="CHEBI:43474"/>
        <dbReference type="ChEBI" id="CHEBI:456216"/>
        <dbReference type="EC" id="3.6.4.13"/>
    </reaction>
</comment>
<dbReference type="SUPFAM" id="SSF52540">
    <property type="entry name" value="P-loop containing nucleoside triphosphate hydrolases"/>
    <property type="match status" value="1"/>
</dbReference>
<dbReference type="InterPro" id="IPR002464">
    <property type="entry name" value="DNA/RNA_helicase_DEAH_CS"/>
</dbReference>
<dbReference type="EMBL" id="ML170176">
    <property type="protein sequence ID" value="TDL22216.1"/>
    <property type="molecule type" value="Genomic_DNA"/>
</dbReference>
<dbReference type="InterPro" id="IPR007502">
    <property type="entry name" value="Helicase-assoc_dom"/>
</dbReference>
<dbReference type="STRING" id="50990.A0A4Y7Q4J5"/>
<proteinExistence type="inferred from homology"/>
<evidence type="ECO:0000256" key="4">
    <source>
        <dbReference type="ARBA" id="ARBA00022801"/>
    </source>
</evidence>
<evidence type="ECO:0000256" key="7">
    <source>
        <dbReference type="ARBA" id="ARBA00047984"/>
    </source>
</evidence>
<dbReference type="GO" id="GO:0000462">
    <property type="term" value="P:maturation of SSU-rRNA from tricistronic rRNA transcript (SSU-rRNA, 5.8S rRNA, LSU-rRNA)"/>
    <property type="evidence" value="ECO:0007669"/>
    <property type="project" value="TreeGrafter"/>
</dbReference>
<evidence type="ECO:0000313" key="11">
    <source>
        <dbReference type="EMBL" id="TDL22216.1"/>
    </source>
</evidence>
<feature type="compositionally biased region" description="Basic residues" evidence="8">
    <location>
        <begin position="16"/>
        <end position="26"/>
    </location>
</feature>
<dbReference type="SMART" id="SM00847">
    <property type="entry name" value="HA2"/>
    <property type="match status" value="1"/>
</dbReference>
<dbReference type="InterPro" id="IPR011545">
    <property type="entry name" value="DEAD/DEAH_box_helicase_dom"/>
</dbReference>
<keyword evidence="5" id="KW-0347">Helicase</keyword>
<dbReference type="InterPro" id="IPR014001">
    <property type="entry name" value="Helicase_ATP-bd"/>
</dbReference>
<dbReference type="VEuPathDB" id="FungiDB:BD410DRAFT_770791"/>
<dbReference type="FunFam" id="3.40.50.300:FF:000637">
    <property type="entry name" value="ATP-dependent RNA helicase DHX37/DHR1"/>
    <property type="match status" value="1"/>
</dbReference>
<dbReference type="SMART" id="SM00490">
    <property type="entry name" value="HELICc"/>
    <property type="match status" value="1"/>
</dbReference>
<feature type="compositionally biased region" description="Basic and acidic residues" evidence="8">
    <location>
        <begin position="128"/>
        <end position="145"/>
    </location>
</feature>
<evidence type="ECO:0000313" key="12">
    <source>
        <dbReference type="Proteomes" id="UP000294933"/>
    </source>
</evidence>
<dbReference type="SMART" id="SM00487">
    <property type="entry name" value="DEXDc"/>
    <property type="match status" value="1"/>
</dbReference>
<dbReference type="AlphaFoldDB" id="A0A4Y7Q4J5"/>
<feature type="compositionally biased region" description="Basic and acidic residues" evidence="8">
    <location>
        <begin position="45"/>
        <end position="60"/>
    </location>
</feature>
<keyword evidence="6" id="KW-0067">ATP-binding</keyword>
<feature type="compositionally biased region" description="Acidic residues" evidence="8">
    <location>
        <begin position="271"/>
        <end position="294"/>
    </location>
</feature>
<evidence type="ECO:0000259" key="9">
    <source>
        <dbReference type="PROSITE" id="PS51192"/>
    </source>
</evidence>
<keyword evidence="12" id="KW-1185">Reference proteome</keyword>
<feature type="compositionally biased region" description="Polar residues" evidence="8">
    <location>
        <begin position="387"/>
        <end position="403"/>
    </location>
</feature>
<dbReference type="Pfam" id="PF04408">
    <property type="entry name" value="WHD_HA2"/>
    <property type="match status" value="1"/>
</dbReference>
<comment type="similarity">
    <text evidence="1">Belongs to the DEAD box helicase family. DEAH subfamily.</text>
</comment>
<dbReference type="GO" id="GO:0005730">
    <property type="term" value="C:nucleolus"/>
    <property type="evidence" value="ECO:0007669"/>
    <property type="project" value="TreeGrafter"/>
</dbReference>
<dbReference type="Gene3D" id="1.20.120.1080">
    <property type="match status" value="1"/>
</dbReference>
<dbReference type="GO" id="GO:0003723">
    <property type="term" value="F:RNA binding"/>
    <property type="evidence" value="ECO:0007669"/>
    <property type="project" value="TreeGrafter"/>
</dbReference>
<evidence type="ECO:0000256" key="3">
    <source>
        <dbReference type="ARBA" id="ARBA00022741"/>
    </source>
</evidence>
<dbReference type="PANTHER" id="PTHR18934:SF99">
    <property type="entry name" value="ATP-DEPENDENT RNA HELICASE DHX37-RELATED"/>
    <property type="match status" value="1"/>
</dbReference>
<dbReference type="Pfam" id="PF00271">
    <property type="entry name" value="Helicase_C"/>
    <property type="match status" value="1"/>
</dbReference>
<keyword evidence="3" id="KW-0547">Nucleotide-binding</keyword>
<dbReference type="InterPro" id="IPR027417">
    <property type="entry name" value="P-loop_NTPase"/>
</dbReference>
<feature type="domain" description="Helicase C-terminal" evidence="10">
    <location>
        <begin position="735"/>
        <end position="908"/>
    </location>
</feature>
<dbReference type="GO" id="GO:0003724">
    <property type="term" value="F:RNA helicase activity"/>
    <property type="evidence" value="ECO:0007669"/>
    <property type="project" value="UniProtKB-EC"/>
</dbReference>
<accession>A0A4Y7Q4J5</accession>
<dbReference type="PROSITE" id="PS51192">
    <property type="entry name" value="HELICASE_ATP_BIND_1"/>
    <property type="match status" value="1"/>
</dbReference>
<dbReference type="OrthoDB" id="10253254at2759"/>
<evidence type="ECO:0000256" key="2">
    <source>
        <dbReference type="ARBA" id="ARBA00012552"/>
    </source>
</evidence>
<feature type="compositionally biased region" description="Basic and acidic residues" evidence="8">
    <location>
        <begin position="172"/>
        <end position="195"/>
    </location>
</feature>
<feature type="region of interest" description="Disordered" evidence="8">
    <location>
        <begin position="1"/>
        <end position="60"/>
    </location>
</feature>
<dbReference type="PROSITE" id="PS00690">
    <property type="entry name" value="DEAH_ATP_HELICASE"/>
    <property type="match status" value="1"/>
</dbReference>